<evidence type="ECO:0000256" key="2">
    <source>
        <dbReference type="ARBA" id="ARBA00022679"/>
    </source>
</evidence>
<dbReference type="EMBL" id="PDXQ01000002">
    <property type="protein sequence ID" value="TRZ28248.1"/>
    <property type="molecule type" value="Genomic_DNA"/>
</dbReference>
<keyword evidence="2 4" id="KW-0808">Transferase</keyword>
<name>A0A8B5VW47_ENTAV</name>
<dbReference type="RefSeq" id="WP_016178083.1">
    <property type="nucleotide sequence ID" value="NZ_CAAKOH010000155.1"/>
</dbReference>
<evidence type="ECO:0000256" key="1">
    <source>
        <dbReference type="ARBA" id="ARBA00022676"/>
    </source>
</evidence>
<evidence type="ECO:0000313" key="4">
    <source>
        <dbReference type="EMBL" id="TRZ28248.1"/>
    </source>
</evidence>
<dbReference type="Pfam" id="PF00534">
    <property type="entry name" value="Glycos_transf_1"/>
    <property type="match status" value="1"/>
</dbReference>
<proteinExistence type="predicted"/>
<accession>A0A8B5VW47</accession>
<evidence type="ECO:0000313" key="5">
    <source>
        <dbReference type="Proteomes" id="UP000316316"/>
    </source>
</evidence>
<gene>
    <name evidence="4" type="ORF">AUF17_16075</name>
</gene>
<dbReference type="PANTHER" id="PTHR12526:SF629">
    <property type="entry name" value="TEICHURONIC ACID BIOSYNTHESIS GLYCOSYLTRANSFERASE TUAH-RELATED"/>
    <property type="match status" value="1"/>
</dbReference>
<organism evidence="4 5">
    <name type="scientific">Enterococcus avium</name>
    <name type="common">Streptococcus avium</name>
    <dbReference type="NCBI Taxonomy" id="33945"/>
    <lineage>
        <taxon>Bacteria</taxon>
        <taxon>Bacillati</taxon>
        <taxon>Bacillota</taxon>
        <taxon>Bacilli</taxon>
        <taxon>Lactobacillales</taxon>
        <taxon>Enterococcaceae</taxon>
        <taxon>Enterococcus</taxon>
    </lineage>
</organism>
<dbReference type="PANTHER" id="PTHR12526">
    <property type="entry name" value="GLYCOSYLTRANSFERASE"/>
    <property type="match status" value="1"/>
</dbReference>
<dbReference type="SUPFAM" id="SSF53756">
    <property type="entry name" value="UDP-Glycosyltransferase/glycogen phosphorylase"/>
    <property type="match status" value="1"/>
</dbReference>
<dbReference type="GO" id="GO:0016757">
    <property type="term" value="F:glycosyltransferase activity"/>
    <property type="evidence" value="ECO:0007669"/>
    <property type="project" value="UniProtKB-KW"/>
</dbReference>
<dbReference type="Proteomes" id="UP000316316">
    <property type="component" value="Unassembled WGS sequence"/>
</dbReference>
<sequence length="481" mass="55974">MNFFINKAMGIGNSGVEHAQFYRARCFEKVQLPYKYVFVELVKNLHEAMDAWDIPDNKVINMWELFVFGKDYLKTGAKKSYEHKEEILLDFTNTHRIKETITSSGMLIVEHLEKSPSKKKENLLLVSTYKIELFDYKTMERKVMFEYIEHKNRGRLLSNIHLFDFEGEHLFFRTEVLLQRYFFEYLASQFEGVKNFVIDRGQESESALFNHKPADTNIIEIIHADHLSDRDVSTAPLWNNYYEYLLTHMEMADRVVVATELQKQDLLIDFPEETEKIWAIPVGGIRDQDIHKKQEPIRHVPIQKFITVSRLASEKHIDIVIQAICEVKKIFPDISLDIYGQGGEDGKLRKLIQEMDAESYIALKGHSNQMNQIYPKYDAFISGSYSEGFGLTYIEALDAGLPIVTFKARFGAVELIKNGVNGFLKDFSRTNEEYSKEQLTEGIIQLLESEQQKIIDQTRDSVKEYQDSIIANKWKELINGL</sequence>
<evidence type="ECO:0000259" key="3">
    <source>
        <dbReference type="Pfam" id="PF00534"/>
    </source>
</evidence>
<keyword evidence="1" id="KW-0328">Glycosyltransferase</keyword>
<comment type="caution">
    <text evidence="4">The sequence shown here is derived from an EMBL/GenBank/DDBJ whole genome shotgun (WGS) entry which is preliminary data.</text>
</comment>
<protein>
    <submittedName>
        <fullName evidence="4">Glycosyl transferase</fullName>
    </submittedName>
</protein>
<dbReference type="AlphaFoldDB" id="A0A8B5VW47"/>
<reference evidence="4 5" key="1">
    <citation type="submission" date="2017-10" db="EMBL/GenBank/DDBJ databases">
        <title>FDA dAtabase for Regulatory Grade micrObial Sequences (FDA-ARGOS): Supporting development and validation of Infectious Disease Dx tests.</title>
        <authorList>
            <person name="Campos J."/>
            <person name="Goldberg B."/>
            <person name="Tallon L.J."/>
            <person name="Sadzewicz L."/>
            <person name="Sengamalay N."/>
            <person name="Ott S."/>
            <person name="Godinez A."/>
            <person name="Nagaraj S."/>
            <person name="Vyas G."/>
            <person name="Aluvathingal J."/>
            <person name="Nadendla S."/>
            <person name="Geyer C."/>
            <person name="Nandy P."/>
            <person name="Hobson J."/>
            <person name="Sichtig H."/>
        </authorList>
    </citation>
    <scope>NUCLEOTIDE SEQUENCE [LARGE SCALE GENOMIC DNA]</scope>
    <source>
        <strain evidence="4 5">FDAARGOS_185</strain>
    </source>
</reference>
<dbReference type="InterPro" id="IPR001296">
    <property type="entry name" value="Glyco_trans_1"/>
</dbReference>
<feature type="domain" description="Glycosyl transferase family 1" evidence="3">
    <location>
        <begin position="304"/>
        <end position="453"/>
    </location>
</feature>
<dbReference type="Gene3D" id="3.40.50.2000">
    <property type="entry name" value="Glycogen Phosphorylase B"/>
    <property type="match status" value="2"/>
</dbReference>